<reference evidence="2 3" key="1">
    <citation type="submission" date="2020-08" db="EMBL/GenBank/DDBJ databases">
        <title>Functional genomics of gut bacteria from endangered species of beetles.</title>
        <authorList>
            <person name="Carlos-Shanley C."/>
        </authorList>
    </citation>
    <scope>NUCLEOTIDE SEQUENCE [LARGE SCALE GENOMIC DNA]</scope>
    <source>
        <strain evidence="2 3">S00070</strain>
    </source>
</reference>
<comment type="caution">
    <text evidence="2">The sequence shown here is derived from an EMBL/GenBank/DDBJ whole genome shotgun (WGS) entry which is preliminary data.</text>
</comment>
<feature type="transmembrane region" description="Helical" evidence="1">
    <location>
        <begin position="283"/>
        <end position="302"/>
    </location>
</feature>
<evidence type="ECO:0000313" key="2">
    <source>
        <dbReference type="EMBL" id="MBB6001683.1"/>
    </source>
</evidence>
<keyword evidence="3" id="KW-1185">Reference proteome</keyword>
<dbReference type="EMBL" id="JACHKT010000002">
    <property type="protein sequence ID" value="MBB6001683.1"/>
    <property type="molecule type" value="Genomic_DNA"/>
</dbReference>
<proteinExistence type="predicted"/>
<evidence type="ECO:0000256" key="1">
    <source>
        <dbReference type="SAM" id="Phobius"/>
    </source>
</evidence>
<keyword evidence="1" id="KW-0812">Transmembrane</keyword>
<accession>A0A841EKX7</accession>
<dbReference type="RefSeq" id="WP_184129237.1">
    <property type="nucleotide sequence ID" value="NZ_JACHKT010000002.1"/>
</dbReference>
<organism evidence="2 3">
    <name type="scientific">Arcicella rosea</name>
    <dbReference type="NCBI Taxonomy" id="502909"/>
    <lineage>
        <taxon>Bacteria</taxon>
        <taxon>Pseudomonadati</taxon>
        <taxon>Bacteroidota</taxon>
        <taxon>Cytophagia</taxon>
        <taxon>Cytophagales</taxon>
        <taxon>Flectobacillaceae</taxon>
        <taxon>Arcicella</taxon>
    </lineage>
</organism>
<keyword evidence="1" id="KW-0472">Membrane</keyword>
<protein>
    <recommendedName>
        <fullName evidence="4">DUF4350 domain-containing protein</fullName>
    </recommendedName>
</protein>
<name>A0A841EKX7_9BACT</name>
<keyword evidence="1" id="KW-1133">Transmembrane helix</keyword>
<gene>
    <name evidence="2" type="ORF">HNP25_000323</name>
</gene>
<evidence type="ECO:0000313" key="3">
    <source>
        <dbReference type="Proteomes" id="UP000524404"/>
    </source>
</evidence>
<evidence type="ECO:0008006" key="4">
    <source>
        <dbReference type="Google" id="ProtNLM"/>
    </source>
</evidence>
<dbReference type="Proteomes" id="UP000524404">
    <property type="component" value="Unassembled WGS sequence"/>
</dbReference>
<dbReference type="AlphaFoldDB" id="A0A841EKX7"/>
<sequence>MKKHRLYLLILFSTVLGFVLVEIYKPKPIDWTQTYSSKDKIPYGCELLYKLLPQVFRNQQISDSKVPIYHKKAAWKNRKSNYIYVYQYFRADSINLKKLLAYVGAGNNAFIAAEDFYGLNDTLHFETAYLRKFTKDSVNISLENPALKPNKPYLYHHQSIGSYFSLDLPKDSLKKVIIKTNAEILGKNYDGKPNFIKINFGKGSFYLSTTPKAFSNFYLVKDNNADYAFKALSYLPENQVFWDEYVSIVGFGKKDRSILKAKNAKGEDDDIDTSPFKFIVSQPALKCAYFITLASLFIYLIFEGKRKQRIIPIIETPQNTSLAFVETIGALYYNQKDHQAISVKKITYLLAYIRNKFHLKTTVIDQEFRDDLSRKTNLTIAEINELFDYVENIQASEKVTEKDLIKLNKYIEDFYQKT</sequence>